<name>A0ABQ1F7S2_9SPHN</name>
<evidence type="ECO:0000313" key="2">
    <source>
        <dbReference type="EMBL" id="GGA01627.1"/>
    </source>
</evidence>
<keyword evidence="1" id="KW-0812">Transmembrane</keyword>
<evidence type="ECO:0000256" key="1">
    <source>
        <dbReference type="SAM" id="Phobius"/>
    </source>
</evidence>
<evidence type="ECO:0008006" key="4">
    <source>
        <dbReference type="Google" id="ProtNLM"/>
    </source>
</evidence>
<reference evidence="3" key="1">
    <citation type="journal article" date="2019" name="Int. J. Syst. Evol. Microbiol.">
        <title>The Global Catalogue of Microorganisms (GCM) 10K type strain sequencing project: providing services to taxonomists for standard genome sequencing and annotation.</title>
        <authorList>
            <consortium name="The Broad Institute Genomics Platform"/>
            <consortium name="The Broad Institute Genome Sequencing Center for Infectious Disease"/>
            <person name="Wu L."/>
            <person name="Ma J."/>
        </authorList>
    </citation>
    <scope>NUCLEOTIDE SEQUENCE [LARGE SCALE GENOMIC DNA]</scope>
    <source>
        <strain evidence="3">CGMCC 1.15297</strain>
    </source>
</reference>
<feature type="transmembrane region" description="Helical" evidence="1">
    <location>
        <begin position="16"/>
        <end position="37"/>
    </location>
</feature>
<proteinExistence type="predicted"/>
<organism evidence="2 3">
    <name type="scientific">Blastomonas marina</name>
    <dbReference type="NCBI Taxonomy" id="1867408"/>
    <lineage>
        <taxon>Bacteria</taxon>
        <taxon>Pseudomonadati</taxon>
        <taxon>Pseudomonadota</taxon>
        <taxon>Alphaproteobacteria</taxon>
        <taxon>Sphingomonadales</taxon>
        <taxon>Sphingomonadaceae</taxon>
        <taxon>Blastomonas</taxon>
    </lineage>
</organism>
<accession>A0ABQ1F7S2</accession>
<dbReference type="InterPro" id="IPR005625">
    <property type="entry name" value="PepSY-ass_TM"/>
</dbReference>
<dbReference type="RefSeq" id="WP_188641476.1">
    <property type="nucleotide sequence ID" value="NZ_BMID01000001.1"/>
</dbReference>
<evidence type="ECO:0000313" key="3">
    <source>
        <dbReference type="Proteomes" id="UP000603317"/>
    </source>
</evidence>
<dbReference type="Pfam" id="PF03929">
    <property type="entry name" value="PepSY_TM"/>
    <property type="match status" value="1"/>
</dbReference>
<keyword evidence="1" id="KW-0472">Membrane</keyword>
<gene>
    <name evidence="2" type="ORF">GCM10010923_08010</name>
</gene>
<comment type="caution">
    <text evidence="2">The sequence shown here is derived from an EMBL/GenBank/DDBJ whole genome shotgun (WGS) entry which is preliminary data.</text>
</comment>
<dbReference type="EMBL" id="BMID01000001">
    <property type="protein sequence ID" value="GGA01627.1"/>
    <property type="molecule type" value="Genomic_DNA"/>
</dbReference>
<dbReference type="Proteomes" id="UP000603317">
    <property type="component" value="Unassembled WGS sequence"/>
</dbReference>
<protein>
    <recommendedName>
        <fullName evidence="4">PepSY domain-containing protein</fullName>
    </recommendedName>
</protein>
<feature type="transmembrane region" description="Helical" evidence="1">
    <location>
        <begin position="202"/>
        <end position="222"/>
    </location>
</feature>
<keyword evidence="3" id="KW-1185">Reference proteome</keyword>
<keyword evidence="1" id="KW-1133">Transmembrane helix</keyword>
<sequence>MAKRLWMQKFARWHIWLGWLVGVPILMWLATGLFMVLKPFEEVRGEDLRVPVEQQALPAGSTTSVTVPTSERPVRSVSLAMDGDQVVTTLNYEDGSVERYGEDGERIAPLNEIAARMLVEERIEGGDDFASATFYEADDVPFDFRRPQPVWRVALEDGTYVYVGRDTGKIEAVRTRWWRWFDFMWGLHIMDLETREPSNHPIILIFGTLATFGAILGCILMFRRRKARIKVPK</sequence>